<dbReference type="AlphaFoldDB" id="A0A316R3B2"/>
<dbReference type="InterPro" id="IPR034151">
    <property type="entry name" value="TOPRIM_DnaG_bac"/>
</dbReference>
<dbReference type="HAMAP" id="MF_00974">
    <property type="entry name" value="DNA_primase_DnaG"/>
    <property type="match status" value="1"/>
</dbReference>
<dbReference type="GO" id="GO:0000428">
    <property type="term" value="C:DNA-directed RNA polymerase complex"/>
    <property type="evidence" value="ECO:0007669"/>
    <property type="project" value="UniProtKB-KW"/>
</dbReference>
<accession>A0A316R3B2</accession>
<dbReference type="InterPro" id="IPR036977">
    <property type="entry name" value="DNA_primase_Znf_CHC2"/>
</dbReference>
<dbReference type="CDD" id="cd03364">
    <property type="entry name" value="TOPRIM_DnaG_primases"/>
    <property type="match status" value="1"/>
</dbReference>
<evidence type="ECO:0000313" key="18">
    <source>
        <dbReference type="Proteomes" id="UP000262954"/>
    </source>
</evidence>
<dbReference type="FunFam" id="3.40.1360.10:FF:000002">
    <property type="entry name" value="DNA primase"/>
    <property type="match status" value="1"/>
</dbReference>
<evidence type="ECO:0000256" key="8">
    <source>
        <dbReference type="ARBA" id="ARBA00022833"/>
    </source>
</evidence>
<dbReference type="GO" id="GO:0005737">
    <property type="term" value="C:cytoplasm"/>
    <property type="evidence" value="ECO:0007669"/>
    <property type="project" value="TreeGrafter"/>
</dbReference>
<evidence type="ECO:0000256" key="10">
    <source>
        <dbReference type="ARBA" id="ARBA00023125"/>
    </source>
</evidence>
<protein>
    <recommendedName>
        <fullName evidence="12 13">DNA primase</fullName>
        <ecNumber evidence="12">2.7.7.101</ecNumber>
    </recommendedName>
</protein>
<dbReference type="Gene3D" id="3.40.1360.10">
    <property type="match status" value="1"/>
</dbReference>
<evidence type="ECO:0000259" key="16">
    <source>
        <dbReference type="PROSITE" id="PS50880"/>
    </source>
</evidence>
<dbReference type="InterPro" id="IPR030846">
    <property type="entry name" value="DnaG_bac"/>
</dbReference>
<dbReference type="InterPro" id="IPR006171">
    <property type="entry name" value="TOPRIM_dom"/>
</dbReference>
<dbReference type="PROSITE" id="PS50880">
    <property type="entry name" value="TOPRIM"/>
    <property type="match status" value="1"/>
</dbReference>
<dbReference type="PIRSF" id="PIRSF002811">
    <property type="entry name" value="DnaG"/>
    <property type="match status" value="1"/>
</dbReference>
<dbReference type="NCBIfam" id="TIGR01391">
    <property type="entry name" value="dnaG"/>
    <property type="match status" value="1"/>
</dbReference>
<feature type="domain" description="Toprim" evidence="16">
    <location>
        <begin position="260"/>
        <end position="341"/>
    </location>
</feature>
<keyword evidence="5 12" id="KW-0235">DNA replication</keyword>
<evidence type="ECO:0000256" key="11">
    <source>
        <dbReference type="ARBA" id="ARBA00023163"/>
    </source>
</evidence>
<dbReference type="GO" id="GO:0006269">
    <property type="term" value="P:DNA replication, synthesis of primer"/>
    <property type="evidence" value="ECO:0007669"/>
    <property type="project" value="UniProtKB-UniRule"/>
</dbReference>
<dbReference type="Pfam" id="PF13155">
    <property type="entry name" value="Toprim_2"/>
    <property type="match status" value="1"/>
</dbReference>
<evidence type="ECO:0000256" key="6">
    <source>
        <dbReference type="ARBA" id="ARBA00022723"/>
    </source>
</evidence>
<sequence>MIDQATVDKIIDSANILEVVSDFVTLRKRGVNYVGLCPFHDEKTPSFSVSPSKGICKCFSCGKGGSAVHFIMEHEQLSYYEALKYLAKKYNIEIEERELSDEEKQIKSDRESMLIVNSFAQEYFSNILFQHSEGRSVGLAYFHERGFRDDIIHKFALGYSLEQRDALAIEAKKRGYKEEYLLKTGLCLEGQNGYISDRFRGRVIFPVFSLSGKVLAFGGRVLRKSDKLAKYVNSPESEVYHKSNVLYGIYQAKQSIVKNDNCFLVEGYTDVLSMHQAGVENVVASSGTSLTPGQIRLIHRFTNNITVIYDGDAAGIKASLRGIDLILKEGMNIKVVLLPDGDDPDSFAKKQSASSFTEYIKNHEVDFIRFKTNLLLDSAGNDPIKRAELISDIVQSIAIIPDTIVRSVYTKECSRLMEISEEVLLREINKIKLSQLQNGTPPNKKTLSETSADKQNSQEEGTQNDDTETLMETQGVPQGVLQEKRVPSPLDPFEKTLVRYMIRYGFHDLFSEINEETGETETWKVIPYILTDLQNDEIEFQHPLYKKVIAEINHIFDQEGEHLTRYFLAHPDEEISRLAVDLVSEKYQLSKIHTKFQTIESEEEKLADLIPRALFELKDAITSLNIKHIREEIKKTAKEKNPERTTQLMSELNGLYALKAALAKQLGERIVSPK</sequence>
<dbReference type="RefSeq" id="WP_022390037.1">
    <property type="nucleotide sequence ID" value="NZ_CAUAJF010000023.1"/>
</dbReference>
<dbReference type="InterPro" id="IPR019475">
    <property type="entry name" value="DNA_primase_DnaB-bd"/>
</dbReference>
<comment type="cofactor">
    <cofactor evidence="12 13 14">
        <name>Zn(2+)</name>
        <dbReference type="ChEBI" id="CHEBI:29105"/>
    </cofactor>
    <text evidence="12 13 14">Binds 1 zinc ion per monomer.</text>
</comment>
<dbReference type="Pfam" id="PF01807">
    <property type="entry name" value="Zn_ribbon_DnaG"/>
    <property type="match status" value="1"/>
</dbReference>
<reference evidence="17 18" key="1">
    <citation type="journal article" date="2018" name="Nat. Biotechnol.">
        <title>A standardized bacterial taxonomy based on genome phylogeny substantially revises the tree of life.</title>
        <authorList>
            <person name="Parks D.H."/>
            <person name="Chuvochina M."/>
            <person name="Waite D.W."/>
            <person name="Rinke C."/>
            <person name="Skarshewski A."/>
            <person name="Chaumeil P.A."/>
            <person name="Hugenholtz P."/>
        </authorList>
    </citation>
    <scope>NUCLEOTIDE SEQUENCE [LARGE SCALE GENOMIC DNA]</scope>
    <source>
        <strain evidence="17">UBA11482</strain>
    </source>
</reference>
<dbReference type="SMART" id="SM00400">
    <property type="entry name" value="ZnF_CHCC"/>
    <property type="match status" value="1"/>
</dbReference>
<dbReference type="InterPro" id="IPR013264">
    <property type="entry name" value="DNAG_N"/>
</dbReference>
<dbReference type="GO" id="GO:0003899">
    <property type="term" value="F:DNA-directed RNA polymerase activity"/>
    <property type="evidence" value="ECO:0007669"/>
    <property type="project" value="UniProtKB-UniRule"/>
</dbReference>
<evidence type="ECO:0000256" key="1">
    <source>
        <dbReference type="ARBA" id="ARBA00022478"/>
    </source>
</evidence>
<organism evidence="17 18">
    <name type="scientific">Coprobacter fastidiosus</name>
    <dbReference type="NCBI Taxonomy" id="1099853"/>
    <lineage>
        <taxon>Bacteria</taxon>
        <taxon>Pseudomonadati</taxon>
        <taxon>Bacteroidota</taxon>
        <taxon>Bacteroidia</taxon>
        <taxon>Bacteroidales</taxon>
        <taxon>Barnesiellaceae</taxon>
        <taxon>Coprobacter</taxon>
    </lineage>
</organism>
<proteinExistence type="inferred from homology"/>
<dbReference type="SMART" id="SM00493">
    <property type="entry name" value="TOPRIM"/>
    <property type="match status" value="1"/>
</dbReference>
<evidence type="ECO:0000256" key="4">
    <source>
        <dbReference type="ARBA" id="ARBA00022695"/>
    </source>
</evidence>
<dbReference type="EMBL" id="DNWC01000170">
    <property type="protein sequence ID" value="HBJ10001.1"/>
    <property type="molecule type" value="Genomic_DNA"/>
</dbReference>
<gene>
    <name evidence="12 17" type="primary">dnaG</name>
    <name evidence="17" type="ORF">DDY73_13470</name>
</gene>
<feature type="region of interest" description="Disordered" evidence="15">
    <location>
        <begin position="436"/>
        <end position="468"/>
    </location>
</feature>
<dbReference type="EC" id="2.7.7.101" evidence="12"/>
<keyword evidence="6 12" id="KW-0479">Metal-binding</keyword>
<keyword evidence="3 12" id="KW-0808">Transferase</keyword>
<keyword evidence="2 12" id="KW-0639">Primosome</keyword>
<dbReference type="SUPFAM" id="SSF56731">
    <property type="entry name" value="DNA primase core"/>
    <property type="match status" value="1"/>
</dbReference>
<evidence type="ECO:0000256" key="5">
    <source>
        <dbReference type="ARBA" id="ARBA00022705"/>
    </source>
</evidence>
<dbReference type="GO" id="GO:1990077">
    <property type="term" value="C:primosome complex"/>
    <property type="evidence" value="ECO:0007669"/>
    <property type="project" value="UniProtKB-KW"/>
</dbReference>
<dbReference type="Gene3D" id="3.90.980.10">
    <property type="entry name" value="DNA primase, catalytic core, N-terminal domain"/>
    <property type="match status" value="1"/>
</dbReference>
<comment type="similarity">
    <text evidence="12 13">Belongs to the DnaG primase family.</text>
</comment>
<evidence type="ECO:0000256" key="12">
    <source>
        <dbReference type="HAMAP-Rule" id="MF_00974"/>
    </source>
</evidence>
<comment type="subunit">
    <text evidence="12">Monomer. Interacts with DnaB.</text>
</comment>
<evidence type="ECO:0000256" key="2">
    <source>
        <dbReference type="ARBA" id="ARBA00022515"/>
    </source>
</evidence>
<dbReference type="GO" id="GO:0008270">
    <property type="term" value="F:zinc ion binding"/>
    <property type="evidence" value="ECO:0007669"/>
    <property type="project" value="UniProtKB-UniRule"/>
</dbReference>
<comment type="caution">
    <text evidence="17">The sequence shown here is derived from an EMBL/GenBank/DDBJ whole genome shotgun (WGS) entry which is preliminary data.</text>
</comment>
<evidence type="ECO:0000256" key="15">
    <source>
        <dbReference type="SAM" id="MobiDB-lite"/>
    </source>
</evidence>
<keyword evidence="1 12" id="KW-0240">DNA-directed RNA polymerase</keyword>
<evidence type="ECO:0000313" key="17">
    <source>
        <dbReference type="EMBL" id="HBJ10001.1"/>
    </source>
</evidence>
<dbReference type="InterPro" id="IPR006295">
    <property type="entry name" value="DNA_primase_DnaG"/>
</dbReference>
<dbReference type="Pfam" id="PF10410">
    <property type="entry name" value="DnaB_bind"/>
    <property type="match status" value="1"/>
</dbReference>
<evidence type="ECO:0000256" key="3">
    <source>
        <dbReference type="ARBA" id="ARBA00022679"/>
    </source>
</evidence>
<comment type="catalytic activity">
    <reaction evidence="12">
        <text>ssDNA + n NTP = ssDNA/pppN(pN)n-1 hybrid + (n-1) diphosphate.</text>
        <dbReference type="EC" id="2.7.7.101"/>
    </reaction>
</comment>
<keyword evidence="11 12" id="KW-0804">Transcription</keyword>
<dbReference type="InterPro" id="IPR037068">
    <property type="entry name" value="DNA_primase_core_N_sf"/>
</dbReference>
<feature type="compositionally biased region" description="Polar residues" evidence="15">
    <location>
        <begin position="436"/>
        <end position="461"/>
    </location>
</feature>
<dbReference type="InterPro" id="IPR002694">
    <property type="entry name" value="Znf_CHC2"/>
</dbReference>
<keyword evidence="4 12" id="KW-0548">Nucleotidyltransferase</keyword>
<name>A0A316R3B2_9BACT</name>
<feature type="zinc finger region" description="CHC2-type" evidence="12 14">
    <location>
        <begin position="37"/>
        <end position="61"/>
    </location>
</feature>
<dbReference type="PANTHER" id="PTHR30313">
    <property type="entry name" value="DNA PRIMASE"/>
    <property type="match status" value="1"/>
</dbReference>
<dbReference type="SUPFAM" id="SSF57783">
    <property type="entry name" value="Zinc beta-ribbon"/>
    <property type="match status" value="1"/>
</dbReference>
<keyword evidence="9" id="KW-0460">Magnesium</keyword>
<evidence type="ECO:0000256" key="13">
    <source>
        <dbReference type="PIRNR" id="PIRNR002811"/>
    </source>
</evidence>
<evidence type="ECO:0000256" key="14">
    <source>
        <dbReference type="PIRSR" id="PIRSR002811-1"/>
    </source>
</evidence>
<dbReference type="Proteomes" id="UP000262954">
    <property type="component" value="Unassembled WGS sequence"/>
</dbReference>
<dbReference type="Gene3D" id="3.90.580.10">
    <property type="entry name" value="Zinc finger, CHC2-type domain"/>
    <property type="match status" value="1"/>
</dbReference>
<dbReference type="InterPro" id="IPR050219">
    <property type="entry name" value="DnaG_primase"/>
</dbReference>
<evidence type="ECO:0000256" key="9">
    <source>
        <dbReference type="ARBA" id="ARBA00022842"/>
    </source>
</evidence>
<dbReference type="PANTHER" id="PTHR30313:SF2">
    <property type="entry name" value="DNA PRIMASE"/>
    <property type="match status" value="1"/>
</dbReference>
<comment type="domain">
    <text evidence="12">Contains an N-terminal zinc-binding domain, a central core domain that contains the primase activity, and a C-terminal DnaB-binding domain.</text>
</comment>
<keyword evidence="7 12" id="KW-0863">Zinc-finger</keyword>
<dbReference type="FunFam" id="3.90.580.10:FF:000001">
    <property type="entry name" value="DNA primase"/>
    <property type="match status" value="1"/>
</dbReference>
<evidence type="ECO:0000256" key="7">
    <source>
        <dbReference type="ARBA" id="ARBA00022771"/>
    </source>
</evidence>
<dbReference type="GO" id="GO:0003677">
    <property type="term" value="F:DNA binding"/>
    <property type="evidence" value="ECO:0007669"/>
    <property type="project" value="UniProtKB-KW"/>
</dbReference>
<keyword evidence="10 12" id="KW-0238">DNA-binding</keyword>
<dbReference type="Pfam" id="PF08275">
    <property type="entry name" value="DNAG_N"/>
    <property type="match status" value="1"/>
</dbReference>
<keyword evidence="8 12" id="KW-0862">Zinc</keyword>
<comment type="function">
    <text evidence="12 13">RNA polymerase that catalyzes the synthesis of short RNA molecules used as primers for DNA polymerase during DNA replication.</text>
</comment>